<dbReference type="Proteomes" id="UP000600307">
    <property type="component" value="Unassembled WGS sequence"/>
</dbReference>
<keyword evidence="8 11" id="KW-0224">Dipeptidase</keyword>
<dbReference type="Gene3D" id="3.30.70.360">
    <property type="match status" value="2"/>
</dbReference>
<evidence type="ECO:0000256" key="6">
    <source>
        <dbReference type="ARBA" id="ARBA00022801"/>
    </source>
</evidence>
<evidence type="ECO:0000313" key="12">
    <source>
        <dbReference type="Proteomes" id="UP000600307"/>
    </source>
</evidence>
<evidence type="ECO:0000256" key="1">
    <source>
        <dbReference type="ARBA" id="ARBA00001941"/>
    </source>
</evidence>
<comment type="cofactor">
    <cofactor evidence="1">
        <name>Co(2+)</name>
        <dbReference type="ChEBI" id="CHEBI:48828"/>
    </cofactor>
</comment>
<dbReference type="GO" id="GO:0016805">
    <property type="term" value="F:dipeptidase activity"/>
    <property type="evidence" value="ECO:0007669"/>
    <property type="project" value="UniProtKB-KW"/>
</dbReference>
<evidence type="ECO:0000256" key="8">
    <source>
        <dbReference type="ARBA" id="ARBA00022997"/>
    </source>
</evidence>
<evidence type="ECO:0000256" key="3">
    <source>
        <dbReference type="ARBA" id="ARBA00006247"/>
    </source>
</evidence>
<dbReference type="InterPro" id="IPR001261">
    <property type="entry name" value="ArgE/DapE_CS"/>
</dbReference>
<dbReference type="EC" id="3.4.13.-" evidence="11"/>
<protein>
    <submittedName>
        <fullName evidence="11">Sapep family Mn(2+)-dependent dipeptidase</fullName>
        <ecNumber evidence="11">3.4.13.-</ecNumber>
    </submittedName>
</protein>
<evidence type="ECO:0000256" key="10">
    <source>
        <dbReference type="ARBA" id="ARBA00023285"/>
    </source>
</evidence>
<keyword evidence="7" id="KW-0862">Zinc</keyword>
<dbReference type="EMBL" id="JADOBH010000009">
    <property type="protein sequence ID" value="MBF7958722.1"/>
    <property type="molecule type" value="Genomic_DNA"/>
</dbReference>
<dbReference type="SUPFAM" id="SSF55031">
    <property type="entry name" value="Bacterial exopeptidase dimerisation domain"/>
    <property type="match status" value="1"/>
</dbReference>
<keyword evidence="10" id="KW-0170">Cobalt</keyword>
<dbReference type="NCBIfam" id="TIGR01887">
    <property type="entry name" value="dipeptidaselike"/>
    <property type="match status" value="1"/>
</dbReference>
<comment type="cofactor">
    <cofactor evidence="2">
        <name>Zn(2+)</name>
        <dbReference type="ChEBI" id="CHEBI:29105"/>
    </cofactor>
</comment>
<proteinExistence type="inferred from homology"/>
<sequence>MIDFSAHARDRATQFLTLLAQWVAIPSPFDADSRQPDAPFGRGIADALHWWQTLGDNAGLATLNVDHHAVHIEYGSGDEIVYVFGHADVVPAGDGWHFPPYQLSRLGDKLIGRGVVDDKGPMIAAWLALDILRELKLPLARRIRLVAGGNEETGFRCIRRYFESQPQPAFAFTPDGKFPVIYGEKGSLLVRLTSPVEQTGLNVACGNVVNTIPDVAHLRGLSLYSGGWTLADGFTLLAEPACADHWQLYGRGGHSSKPEQCLNPITATAQLLHQRFSSHWTQQLCDITDATTGQNGVRFALDTPGECGQILLVPTVLNIGNGQMTLTLNVRYPENLSTEEITASLTRWLRGWPASRIDIEPVKPPGFYPPDSALVQTLHEIYTRHTGDHHHPSRTTGAGSYASAMQNAVIFGCEFPDGSSGNTHGADEYGSLCRFISATGMYAEALYRLANLPAATPEKRGI</sequence>
<dbReference type="Pfam" id="PF01546">
    <property type="entry name" value="Peptidase_M20"/>
    <property type="match status" value="1"/>
</dbReference>
<evidence type="ECO:0000256" key="7">
    <source>
        <dbReference type="ARBA" id="ARBA00022833"/>
    </source>
</evidence>
<gene>
    <name evidence="11" type="ORF">IV431_24535</name>
</gene>
<dbReference type="InterPro" id="IPR036264">
    <property type="entry name" value="Bact_exopeptidase_dim_dom"/>
</dbReference>
<dbReference type="InterPro" id="IPR050072">
    <property type="entry name" value="Peptidase_M20A"/>
</dbReference>
<keyword evidence="9" id="KW-0482">Metalloprotease</keyword>
<comment type="caution">
    <text evidence="11">The sequence shown here is derived from an EMBL/GenBank/DDBJ whole genome shotgun (WGS) entry which is preliminary data.</text>
</comment>
<dbReference type="PANTHER" id="PTHR43808:SF31">
    <property type="entry name" value="N-ACETYL-L-CITRULLINE DEACETYLASE"/>
    <property type="match status" value="1"/>
</dbReference>
<evidence type="ECO:0000256" key="9">
    <source>
        <dbReference type="ARBA" id="ARBA00023049"/>
    </source>
</evidence>
<comment type="similarity">
    <text evidence="3">Belongs to the peptidase M20A family.</text>
</comment>
<keyword evidence="6 11" id="KW-0378">Hydrolase</keyword>
<dbReference type="InterPro" id="IPR010964">
    <property type="entry name" value="M20A_pepV-rel"/>
</dbReference>
<accession>A0ABS0E0I1</accession>
<dbReference type="Gene3D" id="3.40.630.10">
    <property type="entry name" value="Zn peptidases"/>
    <property type="match status" value="1"/>
</dbReference>
<evidence type="ECO:0000313" key="11">
    <source>
        <dbReference type="EMBL" id="MBF7958722.1"/>
    </source>
</evidence>
<dbReference type="RefSeq" id="WP_119823879.1">
    <property type="nucleotide sequence ID" value="NZ_CP089919.1"/>
</dbReference>
<organism evidence="11 12">
    <name type="scientific">Rahnella victoriana</name>
    <dbReference type="NCBI Taxonomy" id="1510570"/>
    <lineage>
        <taxon>Bacteria</taxon>
        <taxon>Pseudomonadati</taxon>
        <taxon>Pseudomonadota</taxon>
        <taxon>Gammaproteobacteria</taxon>
        <taxon>Enterobacterales</taxon>
        <taxon>Yersiniaceae</taxon>
        <taxon>Rahnella</taxon>
    </lineage>
</organism>
<dbReference type="InterPro" id="IPR002933">
    <property type="entry name" value="Peptidase_M20"/>
</dbReference>
<dbReference type="SUPFAM" id="SSF53187">
    <property type="entry name" value="Zn-dependent exopeptidases"/>
    <property type="match status" value="1"/>
</dbReference>
<keyword evidence="4" id="KW-0645">Protease</keyword>
<evidence type="ECO:0000256" key="5">
    <source>
        <dbReference type="ARBA" id="ARBA00022723"/>
    </source>
</evidence>
<keyword evidence="5" id="KW-0479">Metal-binding</keyword>
<dbReference type="PROSITE" id="PS00758">
    <property type="entry name" value="ARGE_DAPE_CPG2_1"/>
    <property type="match status" value="1"/>
</dbReference>
<evidence type="ECO:0000256" key="4">
    <source>
        <dbReference type="ARBA" id="ARBA00022670"/>
    </source>
</evidence>
<reference evidence="11 12" key="1">
    <citation type="submission" date="2020-11" db="EMBL/GenBank/DDBJ databases">
        <title>Taxonomic investigation of Rahnella spp.</title>
        <authorList>
            <person name="Lee S.D."/>
        </authorList>
    </citation>
    <scope>NUCLEOTIDE SEQUENCE [LARGE SCALE GENOMIC DNA]</scope>
    <source>
        <strain evidence="11 12">SAP-10</strain>
    </source>
</reference>
<dbReference type="PANTHER" id="PTHR43808">
    <property type="entry name" value="ACETYLORNITHINE DEACETYLASE"/>
    <property type="match status" value="1"/>
</dbReference>
<keyword evidence="12" id="KW-1185">Reference proteome</keyword>
<name>A0ABS0E0I1_9GAMM</name>
<evidence type="ECO:0000256" key="2">
    <source>
        <dbReference type="ARBA" id="ARBA00001947"/>
    </source>
</evidence>